<proteinExistence type="predicted"/>
<organism evidence="3 4">
    <name type="scientific">Clostridium algifaecis</name>
    <dbReference type="NCBI Taxonomy" id="1472040"/>
    <lineage>
        <taxon>Bacteria</taxon>
        <taxon>Bacillati</taxon>
        <taxon>Bacillota</taxon>
        <taxon>Clostridia</taxon>
        <taxon>Eubacteriales</taxon>
        <taxon>Clostridiaceae</taxon>
        <taxon>Clostridium</taxon>
    </lineage>
</organism>
<dbReference type="Proteomes" id="UP001519307">
    <property type="component" value="Unassembled WGS sequence"/>
</dbReference>
<feature type="compositionally biased region" description="Low complexity" evidence="1">
    <location>
        <begin position="81"/>
        <end position="95"/>
    </location>
</feature>
<keyword evidence="2" id="KW-1133">Transmembrane helix</keyword>
<evidence type="ECO:0000313" key="3">
    <source>
        <dbReference type="EMBL" id="MBP2032926.1"/>
    </source>
</evidence>
<protein>
    <submittedName>
        <fullName evidence="3">Uncharacterized protein</fullName>
    </submittedName>
</protein>
<feature type="compositionally biased region" description="Polar residues" evidence="1">
    <location>
        <begin position="53"/>
        <end position="65"/>
    </location>
</feature>
<feature type="compositionally biased region" description="Basic and acidic residues" evidence="1">
    <location>
        <begin position="68"/>
        <end position="80"/>
    </location>
</feature>
<name>A0ABS4KSB3_9CLOT</name>
<dbReference type="EMBL" id="JAGGLM010000008">
    <property type="protein sequence ID" value="MBP2032926.1"/>
    <property type="molecule type" value="Genomic_DNA"/>
</dbReference>
<keyword evidence="4" id="KW-1185">Reference proteome</keyword>
<feature type="region of interest" description="Disordered" evidence="1">
    <location>
        <begin position="45"/>
        <end position="103"/>
    </location>
</feature>
<keyword evidence="2" id="KW-0472">Membrane</keyword>
<evidence type="ECO:0000313" key="4">
    <source>
        <dbReference type="Proteomes" id="UP001519307"/>
    </source>
</evidence>
<reference evidence="3 4" key="1">
    <citation type="submission" date="2021-03" db="EMBL/GenBank/DDBJ databases">
        <title>Genomic Encyclopedia of Type Strains, Phase IV (KMG-IV): sequencing the most valuable type-strain genomes for metagenomic binning, comparative biology and taxonomic classification.</title>
        <authorList>
            <person name="Goeker M."/>
        </authorList>
    </citation>
    <scope>NUCLEOTIDE SEQUENCE [LARGE SCALE GENOMIC DNA]</scope>
    <source>
        <strain evidence="3 4">DSM 28783</strain>
    </source>
</reference>
<keyword evidence="2" id="KW-0812">Transmembrane</keyword>
<sequence length="236" mass="24947">MKKKRLIIIGVIIVIFISIIGIVSWNIKNKSSGVASNIDNKVSSTKTKHNTTLKKSNSEKSNQPKGGSMDKCKMGSDNKSKSSAAPAVQAQSQSKTASPNAASSQSQTFTGYITTEDDFAAGLHEDTADMVYMKLMAEAGLGITFQQNGKWVFYYFDGTIATKNTSGSDGKWVFDGTGSQLNAWNIVGAQVKAGKGKSPVPATVKGVLKGNAEVNPGPDTDGKSFPVITVESINAN</sequence>
<accession>A0ABS4KSB3</accession>
<feature type="transmembrane region" description="Helical" evidence="2">
    <location>
        <begin position="7"/>
        <end position="27"/>
    </location>
</feature>
<comment type="caution">
    <text evidence="3">The sequence shown here is derived from an EMBL/GenBank/DDBJ whole genome shotgun (WGS) entry which is preliminary data.</text>
</comment>
<evidence type="ECO:0000256" key="1">
    <source>
        <dbReference type="SAM" id="MobiDB-lite"/>
    </source>
</evidence>
<gene>
    <name evidence="3" type="ORF">J2Z42_001605</name>
</gene>
<evidence type="ECO:0000256" key="2">
    <source>
        <dbReference type="SAM" id="Phobius"/>
    </source>
</evidence>
<dbReference type="RefSeq" id="WP_209702081.1">
    <property type="nucleotide sequence ID" value="NZ_JAGGLM010000008.1"/>
</dbReference>